<feature type="domain" description="P-type ATPase A" evidence="8">
    <location>
        <begin position="114"/>
        <end position="212"/>
    </location>
</feature>
<dbReference type="PANTHER" id="PTHR48085:SF5">
    <property type="entry name" value="CADMIUM_ZINC-TRANSPORTING ATPASE HMA4-RELATED"/>
    <property type="match status" value="1"/>
</dbReference>
<evidence type="ECO:0000256" key="2">
    <source>
        <dbReference type="ARBA" id="ARBA00006024"/>
    </source>
</evidence>
<gene>
    <name evidence="10" type="ORF">BA062_14010</name>
</gene>
<evidence type="ECO:0000256" key="5">
    <source>
        <dbReference type="ARBA" id="ARBA00023136"/>
    </source>
</evidence>
<dbReference type="GO" id="GO:0016887">
    <property type="term" value="F:ATP hydrolysis activity"/>
    <property type="evidence" value="ECO:0007669"/>
    <property type="project" value="InterPro"/>
</dbReference>
<keyword evidence="6" id="KW-0479">Metal-binding</keyword>
<keyword evidence="11" id="KW-1185">Reference proteome</keyword>
<evidence type="ECO:0000313" key="10">
    <source>
        <dbReference type="EMBL" id="PXY36502.1"/>
    </source>
</evidence>
<feature type="transmembrane region" description="Helical" evidence="6">
    <location>
        <begin position="60"/>
        <end position="77"/>
    </location>
</feature>
<dbReference type="InterPro" id="IPR001757">
    <property type="entry name" value="P_typ_ATPase"/>
</dbReference>
<accession>A0A318LPM7</accession>
<dbReference type="PRINTS" id="PR00119">
    <property type="entry name" value="CATATPASE"/>
</dbReference>
<keyword evidence="4 6" id="KW-1133">Transmembrane helix</keyword>
<feature type="transmembrane region" description="Helical" evidence="6">
    <location>
        <begin position="228"/>
        <end position="247"/>
    </location>
</feature>
<dbReference type="PANTHER" id="PTHR48085">
    <property type="entry name" value="CADMIUM/ZINC-TRANSPORTING ATPASE HMA2-RELATED"/>
    <property type="match status" value="1"/>
</dbReference>
<keyword evidence="3 6" id="KW-0812">Transmembrane</keyword>
<keyword evidence="6" id="KW-0067">ATP-binding</keyword>
<keyword evidence="5 6" id="KW-0472">Membrane</keyword>
<dbReference type="NCBIfam" id="TIGR01494">
    <property type="entry name" value="ATPase_P-type"/>
    <property type="match status" value="2"/>
</dbReference>
<dbReference type="Gene3D" id="1.20.120.520">
    <property type="entry name" value="nmb1532 protein domain like"/>
    <property type="match status" value="1"/>
</dbReference>
<dbReference type="GO" id="GO:0015086">
    <property type="term" value="F:cadmium ion transmembrane transporter activity"/>
    <property type="evidence" value="ECO:0007669"/>
    <property type="project" value="TreeGrafter"/>
</dbReference>
<dbReference type="InterPro" id="IPR008250">
    <property type="entry name" value="ATPase_P-typ_transduc_dom_A_sf"/>
</dbReference>
<dbReference type="Pfam" id="PF00702">
    <property type="entry name" value="Hydrolase"/>
    <property type="match status" value="1"/>
</dbReference>
<sequence>MRGRSREVLLLAGVGAGLAAGGLAWPFEPGLARALWAAVTAVTLVPALGWVVAQLRRRRYGADLLAVLALGGTLALGEFLAGAVVALMVATGRVLEAVAGRRAARDLSALLERAPRQAHVRAGEQVETVPVDHVCPGDVVVVLPGEVVPVDGTVLGEAVIDESALIGEPEPVNRAAGEPVRSGVVNAGAVLDLRAARTADDSTYAGVVRLAEQAAAAAAPVARLADRVAVWFLPVAVALAAGAWAVTGEAVRAVAVLVTATPCPLLLAVPIAVTGGMSRMSRAGVVVKDGAALELLGHARSLVMDKTGTVTAGRPEVTDVVCAAGFTSEGVLRLAAGVEQYSPHVLASAVLRAAARSGTGPAPAEDVTEEPGRGAAGVTDGHRVRVGRLDDGVVLPGWATAAARRGRLDLATVVWVEVDGELAAAILIRDRIRIDAARTMRRLRATGLGHVVLLTGDRVDNAQEVAGLLGIDEVQAKASPADKIARVEAERRRGVTVMVGDGVNDAPALAAADIGIALGSRGSTAAVQAADAVIVDDRIDRLADGVEVARRTRRVALQSAVAGTALSVVAMLAAAAGWLLPVAGAVVQEGIDLAVIANALRVLRTPVGRRNHDADALLRRFSGEHETLLPVRAAVRQAADALGDGAGADADAAVWRAHRLLAERLLPHERSEETELYPALTGVLGGPEGTVTMSRSHAEIERLCRRLGRHLREAPEGIQPDQVDDLRATLYGLDAILTLHFAQEEEAFFTLAEQEPARRDHP</sequence>
<feature type="transmembrane region" description="Helical" evidence="6">
    <location>
        <begin position="253"/>
        <end position="273"/>
    </location>
</feature>
<dbReference type="InterPro" id="IPR036412">
    <property type="entry name" value="HAD-like_sf"/>
</dbReference>
<dbReference type="Gene3D" id="3.40.50.1000">
    <property type="entry name" value="HAD superfamily/HAD-like"/>
    <property type="match status" value="1"/>
</dbReference>
<dbReference type="Proteomes" id="UP000247892">
    <property type="component" value="Unassembled WGS sequence"/>
</dbReference>
<evidence type="ECO:0000256" key="7">
    <source>
        <dbReference type="SAM" id="MobiDB-lite"/>
    </source>
</evidence>
<feature type="transmembrane region" description="Helical" evidence="6">
    <location>
        <begin position="34"/>
        <end position="53"/>
    </location>
</feature>
<dbReference type="GO" id="GO:0005524">
    <property type="term" value="F:ATP binding"/>
    <property type="evidence" value="ECO:0007669"/>
    <property type="project" value="UniProtKB-UniRule"/>
</dbReference>
<dbReference type="EMBL" id="MASU01000005">
    <property type="protein sequence ID" value="PXY36502.1"/>
    <property type="molecule type" value="Genomic_DNA"/>
</dbReference>
<protein>
    <submittedName>
        <fullName evidence="10">Cadmium-translocating P-type ATPase</fullName>
    </submittedName>
</protein>
<evidence type="ECO:0000256" key="3">
    <source>
        <dbReference type="ARBA" id="ARBA00022692"/>
    </source>
</evidence>
<evidence type="ECO:0000259" key="9">
    <source>
        <dbReference type="Pfam" id="PF01814"/>
    </source>
</evidence>
<organism evidence="10 11">
    <name type="scientific">Prauserella flavalba</name>
    <dbReference type="NCBI Taxonomy" id="1477506"/>
    <lineage>
        <taxon>Bacteria</taxon>
        <taxon>Bacillati</taxon>
        <taxon>Actinomycetota</taxon>
        <taxon>Actinomycetes</taxon>
        <taxon>Pseudonocardiales</taxon>
        <taxon>Pseudonocardiaceae</taxon>
        <taxon>Prauserella</taxon>
    </lineage>
</organism>
<dbReference type="InterPro" id="IPR018303">
    <property type="entry name" value="ATPase_P-typ_P_site"/>
</dbReference>
<dbReference type="AlphaFoldDB" id="A0A318LPM7"/>
<name>A0A318LPM7_9PSEU</name>
<dbReference type="InterPro" id="IPR012312">
    <property type="entry name" value="Hemerythrin-like"/>
</dbReference>
<dbReference type="NCBIfam" id="TIGR01525">
    <property type="entry name" value="ATPase-IB_hvy"/>
    <property type="match status" value="1"/>
</dbReference>
<dbReference type="SUPFAM" id="SSF56784">
    <property type="entry name" value="HAD-like"/>
    <property type="match status" value="1"/>
</dbReference>
<dbReference type="SUPFAM" id="SSF81665">
    <property type="entry name" value="Calcium ATPase, transmembrane domain M"/>
    <property type="match status" value="1"/>
</dbReference>
<dbReference type="InterPro" id="IPR023299">
    <property type="entry name" value="ATPase_P-typ_cyto_dom_N"/>
</dbReference>
<proteinExistence type="inferred from homology"/>
<evidence type="ECO:0000256" key="4">
    <source>
        <dbReference type="ARBA" id="ARBA00022989"/>
    </source>
</evidence>
<keyword evidence="6" id="KW-1003">Cell membrane</keyword>
<comment type="subcellular location">
    <subcellularLocation>
        <location evidence="1">Cell membrane</location>
        <topology evidence="1">Multi-pass membrane protein</topology>
    </subcellularLocation>
</comment>
<dbReference type="GO" id="GO:0046872">
    <property type="term" value="F:metal ion binding"/>
    <property type="evidence" value="ECO:0007669"/>
    <property type="project" value="UniProtKB-KW"/>
</dbReference>
<dbReference type="Pfam" id="PF00122">
    <property type="entry name" value="E1-E2_ATPase"/>
    <property type="match status" value="1"/>
</dbReference>
<dbReference type="GO" id="GO:0019829">
    <property type="term" value="F:ATPase-coupled monoatomic cation transmembrane transporter activity"/>
    <property type="evidence" value="ECO:0007669"/>
    <property type="project" value="InterPro"/>
</dbReference>
<dbReference type="OrthoDB" id="7059309at2"/>
<comment type="caution">
    <text evidence="10">The sequence shown here is derived from an EMBL/GenBank/DDBJ whole genome shotgun (WGS) entry which is preliminary data.</text>
</comment>
<dbReference type="InterPro" id="IPR051014">
    <property type="entry name" value="Cation_Transport_ATPase_IB"/>
</dbReference>
<dbReference type="GO" id="GO:0005886">
    <property type="term" value="C:plasma membrane"/>
    <property type="evidence" value="ECO:0007669"/>
    <property type="project" value="UniProtKB-SubCell"/>
</dbReference>
<reference evidence="10 11" key="1">
    <citation type="submission" date="2016-07" db="EMBL/GenBank/DDBJ databases">
        <title>Draft genome sequence of Prauserella sp. YIM 121212, isolated from alkaline soil.</title>
        <authorList>
            <person name="Ruckert C."/>
            <person name="Albersmeier A."/>
            <person name="Jiang C.-L."/>
            <person name="Jiang Y."/>
            <person name="Kalinowski J."/>
            <person name="Schneider O."/>
            <person name="Winkler A."/>
            <person name="Zotchev S.B."/>
        </authorList>
    </citation>
    <scope>NUCLEOTIDE SEQUENCE [LARGE SCALE GENOMIC DNA]</scope>
    <source>
        <strain evidence="10 11">YIM 121212</strain>
    </source>
</reference>
<feature type="region of interest" description="Disordered" evidence="7">
    <location>
        <begin position="358"/>
        <end position="380"/>
    </location>
</feature>
<dbReference type="Pfam" id="PF01814">
    <property type="entry name" value="Hemerythrin"/>
    <property type="match status" value="1"/>
</dbReference>
<dbReference type="NCBIfam" id="TIGR01512">
    <property type="entry name" value="ATPase-IB2_Cd"/>
    <property type="match status" value="1"/>
</dbReference>
<evidence type="ECO:0000259" key="8">
    <source>
        <dbReference type="Pfam" id="PF00122"/>
    </source>
</evidence>
<dbReference type="Gene3D" id="2.70.150.10">
    <property type="entry name" value="Calcium-transporting ATPase, cytoplasmic transduction domain A"/>
    <property type="match status" value="1"/>
</dbReference>
<dbReference type="SUPFAM" id="SSF81653">
    <property type="entry name" value="Calcium ATPase, transduction domain A"/>
    <property type="match status" value="1"/>
</dbReference>
<evidence type="ECO:0000313" key="11">
    <source>
        <dbReference type="Proteomes" id="UP000247892"/>
    </source>
</evidence>
<evidence type="ECO:0000256" key="1">
    <source>
        <dbReference type="ARBA" id="ARBA00004651"/>
    </source>
</evidence>
<dbReference type="InterPro" id="IPR059000">
    <property type="entry name" value="ATPase_P-type_domA"/>
</dbReference>
<evidence type="ECO:0000256" key="6">
    <source>
        <dbReference type="RuleBase" id="RU362081"/>
    </source>
</evidence>
<dbReference type="InterPro" id="IPR027256">
    <property type="entry name" value="P-typ_ATPase_IB"/>
</dbReference>
<dbReference type="RefSeq" id="WP_110336513.1">
    <property type="nucleotide sequence ID" value="NZ_MASU01000005.1"/>
</dbReference>
<keyword evidence="6" id="KW-0547">Nucleotide-binding</keyword>
<dbReference type="InterPro" id="IPR023298">
    <property type="entry name" value="ATPase_P-typ_TM_dom_sf"/>
</dbReference>
<feature type="domain" description="Hemerythrin-like" evidence="9">
    <location>
        <begin position="619"/>
        <end position="751"/>
    </location>
</feature>
<dbReference type="PROSITE" id="PS00154">
    <property type="entry name" value="ATPASE_E1_E2"/>
    <property type="match status" value="1"/>
</dbReference>
<dbReference type="InterPro" id="IPR023214">
    <property type="entry name" value="HAD_sf"/>
</dbReference>
<comment type="similarity">
    <text evidence="2 6">Belongs to the cation transport ATPase (P-type) (TC 3.A.3) family. Type IB subfamily.</text>
</comment>
<dbReference type="Gene3D" id="3.40.1110.10">
    <property type="entry name" value="Calcium-transporting ATPase, cytoplasmic domain N"/>
    <property type="match status" value="1"/>
</dbReference>